<dbReference type="RefSeq" id="YP_008059585.1">
    <property type="nucleotide sequence ID" value="NC_021330.1"/>
</dbReference>
<protein>
    <submittedName>
        <fullName evidence="1">Uncharacterized protein</fullName>
    </submittedName>
</protein>
<sequence length="70" mass="8198">MKVDVEGIEVEIEGVDRGELPSAFDFGEMWELASRGESVESMARYVHAQRWVESSRTTMFWDLWERSAER</sequence>
<organism evidence="1 2">
    <name type="scientific">Haloarcula californiae tailed virus 1</name>
    <dbReference type="NCBI Taxonomy" id="1273746"/>
    <lineage>
        <taxon>Viruses</taxon>
        <taxon>Duplodnaviria</taxon>
        <taxon>Heunggongvirae</taxon>
        <taxon>Uroviricota</taxon>
        <taxon>Caudoviricetes</taxon>
        <taxon>Thumleimavirales</taxon>
        <taxon>Druskaviridae</taxon>
        <taxon>Hacavirus</taxon>
        <taxon>Hacavirus italiense</taxon>
        <taxon>Hacavirus HCTV1</taxon>
    </lineage>
</organism>
<gene>
    <name evidence="1" type="primary">23</name>
    <name evidence="1" type="ORF">DNAM5_23</name>
</gene>
<dbReference type="EMBL" id="KC292029">
    <property type="protein sequence ID" value="AGM11886.1"/>
    <property type="molecule type" value="Genomic_DNA"/>
</dbReference>
<dbReference type="GeneID" id="16193527"/>
<evidence type="ECO:0000313" key="2">
    <source>
        <dbReference type="Proteomes" id="UP000202086"/>
    </source>
</evidence>
<proteinExistence type="predicted"/>
<name>R4THW1_9CAUD</name>
<dbReference type="Proteomes" id="UP000202086">
    <property type="component" value="Segment"/>
</dbReference>
<evidence type="ECO:0000313" key="1">
    <source>
        <dbReference type="EMBL" id="AGM11886.1"/>
    </source>
</evidence>
<keyword evidence="2" id="KW-1185">Reference proteome</keyword>
<dbReference type="KEGG" id="vg:16193527"/>
<accession>R4THW1</accession>
<reference evidence="1 2" key="1">
    <citation type="submission" date="2012-12" db="EMBL/GenBank/DDBJ databases">
        <authorList>
            <person name="Sencilo A."/>
            <person name="Jacobs-Sera D."/>
            <person name="Russell D.A."/>
            <person name="Ko C."/>
            <person name="Atanasova N."/>
            <person name="Osterlund E."/>
            <person name="Oksanen H.M."/>
            <person name="Bamford D.H."/>
            <person name="Hatfull G.F."/>
            <person name="Roine E."/>
            <person name="Hendrix R.W."/>
        </authorList>
    </citation>
    <scope>NUCLEOTIDE SEQUENCE [LARGE SCALE GENOMIC DNA]</scope>
</reference>